<dbReference type="OrthoDB" id="9759607at2"/>
<evidence type="ECO:0000256" key="5">
    <source>
        <dbReference type="SAM" id="Phobius"/>
    </source>
</evidence>
<dbReference type="GO" id="GO:0052621">
    <property type="term" value="F:diguanylate cyclase activity"/>
    <property type="evidence" value="ECO:0007669"/>
    <property type="project" value="UniProtKB-EC"/>
</dbReference>
<dbReference type="PROSITE" id="PS50887">
    <property type="entry name" value="GGDEF"/>
    <property type="match status" value="1"/>
</dbReference>
<gene>
    <name evidence="7" type="ORF">E4656_09220</name>
</gene>
<dbReference type="SMART" id="SM00267">
    <property type="entry name" value="GGDEF"/>
    <property type="match status" value="1"/>
</dbReference>
<evidence type="ECO:0000256" key="4">
    <source>
        <dbReference type="SAM" id="Coils"/>
    </source>
</evidence>
<dbReference type="PANTHER" id="PTHR45138:SF9">
    <property type="entry name" value="DIGUANYLATE CYCLASE DGCM-RELATED"/>
    <property type="match status" value="1"/>
</dbReference>
<dbReference type="CDD" id="cd01949">
    <property type="entry name" value="GGDEF"/>
    <property type="match status" value="1"/>
</dbReference>
<feature type="transmembrane region" description="Helical" evidence="5">
    <location>
        <begin position="85"/>
        <end position="102"/>
    </location>
</feature>
<proteinExistence type="predicted"/>
<name>A0A4Z0WE72_9GAMM</name>
<dbReference type="Gene3D" id="3.30.70.270">
    <property type="match status" value="1"/>
</dbReference>
<keyword evidence="5" id="KW-0472">Membrane</keyword>
<feature type="coiled-coil region" evidence="4">
    <location>
        <begin position="183"/>
        <end position="210"/>
    </location>
</feature>
<dbReference type="InterPro" id="IPR043128">
    <property type="entry name" value="Rev_trsase/Diguanyl_cyclase"/>
</dbReference>
<evidence type="ECO:0000256" key="3">
    <source>
        <dbReference type="ARBA" id="ARBA00034247"/>
    </source>
</evidence>
<dbReference type="InterPro" id="IPR000160">
    <property type="entry name" value="GGDEF_dom"/>
</dbReference>
<reference evidence="7 8" key="1">
    <citation type="submission" date="2019-04" db="EMBL/GenBank/DDBJ databases">
        <title>Natronospirillum operosus gen. nov., sp. nov., a haloalkaliphilic satellite isolated from decaying biomass of laboratory culture of cyanobacterium Geitlerinema sp. and proposal of Natronospirillaceae fam. nov. and Saccharospirillaceae fam. nov.</title>
        <authorList>
            <person name="Kevbrin V."/>
            <person name="Boltyanskaya Y."/>
            <person name="Koziaeva V."/>
            <person name="Grouzdev D.S."/>
            <person name="Park M."/>
            <person name="Cho J."/>
        </authorList>
    </citation>
    <scope>NUCLEOTIDE SEQUENCE [LARGE SCALE GENOMIC DNA]</scope>
    <source>
        <strain evidence="7 8">G-116</strain>
    </source>
</reference>
<keyword evidence="4" id="KW-0175">Coiled coil</keyword>
<protein>
    <recommendedName>
        <fullName evidence="2">diguanylate cyclase</fullName>
        <ecNumber evidence="2">2.7.7.65</ecNumber>
    </recommendedName>
</protein>
<keyword evidence="5" id="KW-1133">Transmembrane helix</keyword>
<feature type="transmembrane region" description="Helical" evidence="5">
    <location>
        <begin position="22"/>
        <end position="42"/>
    </location>
</feature>
<dbReference type="FunFam" id="3.30.70.270:FF:000001">
    <property type="entry name" value="Diguanylate cyclase domain protein"/>
    <property type="match status" value="1"/>
</dbReference>
<feature type="transmembrane region" description="Helical" evidence="5">
    <location>
        <begin position="164"/>
        <end position="186"/>
    </location>
</feature>
<evidence type="ECO:0000313" key="7">
    <source>
        <dbReference type="EMBL" id="TGG93231.1"/>
    </source>
</evidence>
<sequence>MSAPTQTLDPVQRAQRLRLQRTLWACVPLSVLAGCVIVIYLPLGLVPLVRAVEYLAIILLSWSLFFGMILTGLNRRLPDPSMTVLQIFTGIFSQLYIMFFLTDPLARVPFLLLGTVNMMFAVFALGLWRMLALNVLGVGSYAGMILLKAHWYPVGLADWRVEVAAVVAFVVAVSMNAYIGSVITSLRDRLRSRNRELEQAMHRLEDLATRDPLTQLPNRRSVMEQMDLEQARLQTPEVGNRLCLCMVDVDHFKAINDNHGHHAGDAVLCWLARLLDEKVEDQHFIGRFGGEEFLLLLPGYSLHAARELIDQLRRVVAEAQPPTLPAGQRITLSAGVAECRPEDDIEHILQRADEALYVAKHRGRNRVVAAD</sequence>
<accession>A0A4Z0WE72</accession>
<evidence type="ECO:0000259" key="6">
    <source>
        <dbReference type="PROSITE" id="PS50887"/>
    </source>
</evidence>
<feature type="transmembrane region" description="Helical" evidence="5">
    <location>
        <begin position="108"/>
        <end position="128"/>
    </location>
</feature>
<dbReference type="InterPro" id="IPR050469">
    <property type="entry name" value="Diguanylate_Cyclase"/>
</dbReference>
<evidence type="ECO:0000256" key="1">
    <source>
        <dbReference type="ARBA" id="ARBA00001946"/>
    </source>
</evidence>
<comment type="catalytic activity">
    <reaction evidence="3">
        <text>2 GTP = 3',3'-c-di-GMP + 2 diphosphate</text>
        <dbReference type="Rhea" id="RHEA:24898"/>
        <dbReference type="ChEBI" id="CHEBI:33019"/>
        <dbReference type="ChEBI" id="CHEBI:37565"/>
        <dbReference type="ChEBI" id="CHEBI:58805"/>
        <dbReference type="EC" id="2.7.7.65"/>
    </reaction>
</comment>
<keyword evidence="5" id="KW-0812">Transmembrane</keyword>
<dbReference type="InterPro" id="IPR029787">
    <property type="entry name" value="Nucleotide_cyclase"/>
</dbReference>
<evidence type="ECO:0000313" key="8">
    <source>
        <dbReference type="Proteomes" id="UP000297475"/>
    </source>
</evidence>
<keyword evidence="8" id="KW-1185">Reference proteome</keyword>
<dbReference type="GO" id="GO:0043709">
    <property type="term" value="P:cell adhesion involved in single-species biofilm formation"/>
    <property type="evidence" value="ECO:0007669"/>
    <property type="project" value="TreeGrafter"/>
</dbReference>
<dbReference type="GO" id="GO:1902201">
    <property type="term" value="P:negative regulation of bacterial-type flagellum-dependent cell motility"/>
    <property type="evidence" value="ECO:0007669"/>
    <property type="project" value="TreeGrafter"/>
</dbReference>
<feature type="transmembrane region" description="Helical" evidence="5">
    <location>
        <begin position="54"/>
        <end position="73"/>
    </location>
</feature>
<dbReference type="AlphaFoldDB" id="A0A4Z0WE72"/>
<dbReference type="RefSeq" id="WP_135482941.1">
    <property type="nucleotide sequence ID" value="NZ_SRMF01000003.1"/>
</dbReference>
<dbReference type="EC" id="2.7.7.65" evidence="2"/>
<dbReference type="EMBL" id="SRMF01000003">
    <property type="protein sequence ID" value="TGG93231.1"/>
    <property type="molecule type" value="Genomic_DNA"/>
</dbReference>
<dbReference type="Proteomes" id="UP000297475">
    <property type="component" value="Unassembled WGS sequence"/>
</dbReference>
<comment type="caution">
    <text evidence="7">The sequence shown here is derived from an EMBL/GenBank/DDBJ whole genome shotgun (WGS) entry which is preliminary data.</text>
</comment>
<comment type="cofactor">
    <cofactor evidence="1">
        <name>Mg(2+)</name>
        <dbReference type="ChEBI" id="CHEBI:18420"/>
    </cofactor>
</comment>
<organism evidence="7 8">
    <name type="scientific">Natronospirillum operosum</name>
    <dbReference type="NCBI Taxonomy" id="2759953"/>
    <lineage>
        <taxon>Bacteria</taxon>
        <taxon>Pseudomonadati</taxon>
        <taxon>Pseudomonadota</taxon>
        <taxon>Gammaproteobacteria</taxon>
        <taxon>Oceanospirillales</taxon>
        <taxon>Natronospirillaceae</taxon>
        <taxon>Natronospirillum</taxon>
    </lineage>
</organism>
<feature type="transmembrane region" description="Helical" evidence="5">
    <location>
        <begin position="135"/>
        <end position="152"/>
    </location>
</feature>
<dbReference type="NCBIfam" id="TIGR00254">
    <property type="entry name" value="GGDEF"/>
    <property type="match status" value="1"/>
</dbReference>
<feature type="domain" description="GGDEF" evidence="6">
    <location>
        <begin position="240"/>
        <end position="371"/>
    </location>
</feature>
<dbReference type="Pfam" id="PF00990">
    <property type="entry name" value="GGDEF"/>
    <property type="match status" value="1"/>
</dbReference>
<dbReference type="PANTHER" id="PTHR45138">
    <property type="entry name" value="REGULATORY COMPONENTS OF SENSORY TRANSDUCTION SYSTEM"/>
    <property type="match status" value="1"/>
</dbReference>
<dbReference type="SUPFAM" id="SSF55073">
    <property type="entry name" value="Nucleotide cyclase"/>
    <property type="match status" value="1"/>
</dbReference>
<dbReference type="GO" id="GO:0005886">
    <property type="term" value="C:plasma membrane"/>
    <property type="evidence" value="ECO:0007669"/>
    <property type="project" value="TreeGrafter"/>
</dbReference>
<evidence type="ECO:0000256" key="2">
    <source>
        <dbReference type="ARBA" id="ARBA00012528"/>
    </source>
</evidence>